<proteinExistence type="predicted"/>
<dbReference type="AlphaFoldDB" id="A0A0W8FF84"/>
<accession>A0A0W8FF84</accession>
<protein>
    <recommendedName>
        <fullName evidence="2">Transcriptional regulator</fullName>
    </recommendedName>
</protein>
<evidence type="ECO:0008006" key="2">
    <source>
        <dbReference type="Google" id="ProtNLM"/>
    </source>
</evidence>
<name>A0A0W8FF84_9ZZZZ</name>
<dbReference type="Gene3D" id="1.10.10.10">
    <property type="entry name" value="Winged helix-like DNA-binding domain superfamily/Winged helix DNA-binding domain"/>
    <property type="match status" value="1"/>
</dbReference>
<dbReference type="EMBL" id="LNQE01001275">
    <property type="protein sequence ID" value="KUG19577.1"/>
    <property type="molecule type" value="Genomic_DNA"/>
</dbReference>
<dbReference type="InterPro" id="IPR036390">
    <property type="entry name" value="WH_DNA-bd_sf"/>
</dbReference>
<reference evidence="1" key="1">
    <citation type="journal article" date="2015" name="Proc. Natl. Acad. Sci. U.S.A.">
        <title>Networks of energetic and metabolic interactions define dynamics in microbial communities.</title>
        <authorList>
            <person name="Embree M."/>
            <person name="Liu J.K."/>
            <person name="Al-Bassam M.M."/>
            <person name="Zengler K."/>
        </authorList>
    </citation>
    <scope>NUCLEOTIDE SEQUENCE</scope>
</reference>
<dbReference type="SUPFAM" id="SSF46785">
    <property type="entry name" value="Winged helix' DNA-binding domain"/>
    <property type="match status" value="1"/>
</dbReference>
<sequence>MTIKILKAIACEGQVFTLEQLHRQTRIQKNILSVMLSRWEERGFVERIEKGKYLIIPLESEKGKYTLHESAIASHLVQPSAIAYWSALHYHGLTVQIPITVFVQTTARKKHTLIEVFGVNYRIVRVKPEKFFGSRRNGSRRHRSLSPTWRRL</sequence>
<evidence type="ECO:0000313" key="1">
    <source>
        <dbReference type="EMBL" id="KUG19577.1"/>
    </source>
</evidence>
<comment type="caution">
    <text evidence="1">The sequence shown here is derived from an EMBL/GenBank/DDBJ whole genome shotgun (WGS) entry which is preliminary data.</text>
</comment>
<dbReference type="InterPro" id="IPR036388">
    <property type="entry name" value="WH-like_DNA-bd_sf"/>
</dbReference>
<gene>
    <name evidence="1" type="ORF">ASZ90_010709</name>
</gene>
<organism evidence="1">
    <name type="scientific">hydrocarbon metagenome</name>
    <dbReference type="NCBI Taxonomy" id="938273"/>
    <lineage>
        <taxon>unclassified sequences</taxon>
        <taxon>metagenomes</taxon>
        <taxon>ecological metagenomes</taxon>
    </lineage>
</organism>